<dbReference type="InterPro" id="IPR043714">
    <property type="entry name" value="DUF5655"/>
</dbReference>
<accession>A0A1B7L6B1</accession>
<gene>
    <name evidence="4" type="ORF">A9B99_19635</name>
</gene>
<evidence type="ECO:0000259" key="1">
    <source>
        <dbReference type="Pfam" id="PF03235"/>
    </source>
</evidence>
<dbReference type="PANTHER" id="PTHR35149">
    <property type="entry name" value="SLL5132 PROTEIN"/>
    <property type="match status" value="1"/>
</dbReference>
<feature type="domain" description="DUF5655" evidence="3">
    <location>
        <begin position="593"/>
        <end position="693"/>
    </location>
</feature>
<dbReference type="Pfam" id="PF03235">
    <property type="entry name" value="GmrSD_N"/>
    <property type="match status" value="1"/>
</dbReference>
<evidence type="ECO:0000259" key="2">
    <source>
        <dbReference type="Pfam" id="PF07510"/>
    </source>
</evidence>
<evidence type="ECO:0008006" key="6">
    <source>
        <dbReference type="Google" id="ProtNLM"/>
    </source>
</evidence>
<organism evidence="4 5">
    <name type="scientific">Mangrovibacter phragmitis</name>
    <dbReference type="NCBI Taxonomy" id="1691903"/>
    <lineage>
        <taxon>Bacteria</taxon>
        <taxon>Pseudomonadati</taxon>
        <taxon>Pseudomonadota</taxon>
        <taxon>Gammaproteobacteria</taxon>
        <taxon>Enterobacterales</taxon>
        <taxon>Enterobacteriaceae</taxon>
        <taxon>Mangrovibacter</taxon>
    </lineage>
</organism>
<evidence type="ECO:0000259" key="3">
    <source>
        <dbReference type="Pfam" id="PF18899"/>
    </source>
</evidence>
<evidence type="ECO:0000313" key="5">
    <source>
        <dbReference type="Proteomes" id="UP000078225"/>
    </source>
</evidence>
<dbReference type="InterPro" id="IPR004919">
    <property type="entry name" value="GmrSD_N"/>
</dbReference>
<dbReference type="STRING" id="1691903.A9B99_19635"/>
<dbReference type="Pfam" id="PF07510">
    <property type="entry name" value="GmrSD_C"/>
    <property type="match status" value="1"/>
</dbReference>
<protein>
    <recommendedName>
        <fullName evidence="6">DUF262 domain-containing protein</fullName>
    </recommendedName>
</protein>
<name>A0A1B7L6B1_9ENTR</name>
<dbReference type="InterPro" id="IPR011089">
    <property type="entry name" value="GmrSD_C"/>
</dbReference>
<sequence>MKATEAKLLEFLKKSPQFVIPIYQRTYSWKEKECQQLWDDIIRSGNNDDINAHFMGSVVYVEKGLYSVSSQTPLLVIDGQQRLTTITLLIAALTEVIGDQEPLEDFSQAKLKGYYLTNPLESGEKFYKLVLSQTDDLSLKAIIKGLEQPNERSIRVVENFEFFKSKLQKMGDLKPVCSGLAKLMVVDISLNREQDNPQLIFESMNSTGKELSQADLIRNYILMGLEPERQTHLYEQYWRPMELAFGQQAYSDYFDSFMRHFLTVKTREIPKIGDVYDVFKEYSRRPVVASKGVDELVKEIRNYAVYFCAFALGKEKDEQLKLAFKDLRELKVDVAYPLLLELYSDYSSELLSRSEFLSAVRIIESYVFRRAICEIPTNSMNKTFARMGMGLKKDRYLESIQASFLLLPSYRRFPNDEEFHRKIQTKDIYNFRNKSYWLRRMENFGRKERVLVDDYTIEHIMPQADNNPEKLPQVWRAELGDDWQRIWETYRHTLGNLTLTGYNSEYSNSAFIAKCEHEFGFKFSPLKMNEGIAAEPIWNEDAITKRANRLAHKATEVWVDVALPNDIIDAYRPTNDQTSEYSLADHPHLMTGKMAEIYQVFRKAVLDLDPCVTEEVKKLYVAFKAETNFVDVVPQAKRLRLSLNMPFAEIDDPRGLCKDVTNLGRWGNGDVEVGLDNLDDLSHVMALVTQAFERQMGSDVSLID</sequence>
<dbReference type="PANTHER" id="PTHR35149:SF2">
    <property type="entry name" value="DUF262 DOMAIN-CONTAINING PROTEIN"/>
    <property type="match status" value="1"/>
</dbReference>
<keyword evidence="5" id="KW-1185">Reference proteome</keyword>
<proteinExistence type="predicted"/>
<dbReference type="RefSeq" id="WP_064596217.1">
    <property type="nucleotide sequence ID" value="NZ_LYRP01000004.1"/>
</dbReference>
<reference evidence="5" key="1">
    <citation type="submission" date="2016-05" db="EMBL/GenBank/DDBJ databases">
        <authorList>
            <person name="Behera P."/>
            <person name="Vaishampayan P."/>
            <person name="Singh N."/>
            <person name="Raina V."/>
            <person name="Suar M."/>
            <person name="Pattnaik A."/>
            <person name="Rastogi G."/>
        </authorList>
    </citation>
    <scope>NUCLEOTIDE SEQUENCE [LARGE SCALE GENOMIC DNA]</scope>
    <source>
        <strain evidence="5">MP23</strain>
    </source>
</reference>
<dbReference type="Pfam" id="PF18899">
    <property type="entry name" value="DUF5655"/>
    <property type="match status" value="1"/>
</dbReference>
<feature type="domain" description="GmrSD restriction endonucleases C-terminal" evidence="2">
    <location>
        <begin position="414"/>
        <end position="552"/>
    </location>
</feature>
<dbReference type="EMBL" id="LYRP01000004">
    <property type="protein sequence ID" value="OAT77858.1"/>
    <property type="molecule type" value="Genomic_DNA"/>
</dbReference>
<dbReference type="Proteomes" id="UP000078225">
    <property type="component" value="Unassembled WGS sequence"/>
</dbReference>
<dbReference type="AlphaFoldDB" id="A0A1B7L6B1"/>
<evidence type="ECO:0000313" key="4">
    <source>
        <dbReference type="EMBL" id="OAT77858.1"/>
    </source>
</evidence>
<comment type="caution">
    <text evidence="4">The sequence shown here is derived from an EMBL/GenBank/DDBJ whole genome shotgun (WGS) entry which is preliminary data.</text>
</comment>
<dbReference type="OrthoDB" id="9798761at2"/>
<feature type="domain" description="GmrSD restriction endonucleases N-terminal" evidence="1">
    <location>
        <begin position="10"/>
        <end position="221"/>
    </location>
</feature>